<keyword evidence="3" id="KW-1185">Reference proteome</keyword>
<keyword evidence="1" id="KW-0812">Transmembrane</keyword>
<comment type="caution">
    <text evidence="2">The sequence shown here is derived from an EMBL/GenBank/DDBJ whole genome shotgun (WGS) entry which is preliminary data.</text>
</comment>
<name>A0AAW2D1Q9_9ROSI</name>
<evidence type="ECO:0000313" key="3">
    <source>
        <dbReference type="Proteomes" id="UP001459277"/>
    </source>
</evidence>
<feature type="transmembrane region" description="Helical" evidence="1">
    <location>
        <begin position="21"/>
        <end position="46"/>
    </location>
</feature>
<keyword evidence="1" id="KW-0472">Membrane</keyword>
<dbReference type="EMBL" id="JAZDWU010000005">
    <property type="protein sequence ID" value="KAL0003305.1"/>
    <property type="molecule type" value="Genomic_DNA"/>
</dbReference>
<proteinExistence type="predicted"/>
<dbReference type="AlphaFoldDB" id="A0AAW2D1Q9"/>
<accession>A0AAW2D1Q9</accession>
<gene>
    <name evidence="2" type="ORF">SO802_017086</name>
</gene>
<protein>
    <submittedName>
        <fullName evidence="2">Uncharacterized protein</fullName>
    </submittedName>
</protein>
<organism evidence="2 3">
    <name type="scientific">Lithocarpus litseifolius</name>
    <dbReference type="NCBI Taxonomy" id="425828"/>
    <lineage>
        <taxon>Eukaryota</taxon>
        <taxon>Viridiplantae</taxon>
        <taxon>Streptophyta</taxon>
        <taxon>Embryophyta</taxon>
        <taxon>Tracheophyta</taxon>
        <taxon>Spermatophyta</taxon>
        <taxon>Magnoliopsida</taxon>
        <taxon>eudicotyledons</taxon>
        <taxon>Gunneridae</taxon>
        <taxon>Pentapetalae</taxon>
        <taxon>rosids</taxon>
        <taxon>fabids</taxon>
        <taxon>Fagales</taxon>
        <taxon>Fagaceae</taxon>
        <taxon>Lithocarpus</taxon>
    </lineage>
</organism>
<evidence type="ECO:0000313" key="2">
    <source>
        <dbReference type="EMBL" id="KAL0003305.1"/>
    </source>
</evidence>
<keyword evidence="1" id="KW-1133">Transmembrane helix</keyword>
<dbReference type="Proteomes" id="UP001459277">
    <property type="component" value="Unassembled WGS sequence"/>
</dbReference>
<sequence length="157" mass="17206">MTVGRRHQFGSIGLVTDSSNMVIGDIDSAVVVGVTITTIGLPMMAVQWSETLIWWAVTKATILVVWASAAFIEATILTIHPPVGHYSAVRWAARPIRWRSPEPLFWRFGHRTSTTSSSIGQATGVDLASQSPGIKLQEPTTLAHFLRCIQLKVSLLR</sequence>
<evidence type="ECO:0000256" key="1">
    <source>
        <dbReference type="SAM" id="Phobius"/>
    </source>
</evidence>
<reference evidence="2 3" key="1">
    <citation type="submission" date="2024-01" db="EMBL/GenBank/DDBJ databases">
        <title>A telomere-to-telomere, gap-free genome of sweet tea (Lithocarpus litseifolius).</title>
        <authorList>
            <person name="Zhou J."/>
        </authorList>
    </citation>
    <scope>NUCLEOTIDE SEQUENCE [LARGE SCALE GENOMIC DNA]</scope>
    <source>
        <strain evidence="2">Zhou-2022a</strain>
        <tissue evidence="2">Leaf</tissue>
    </source>
</reference>